<dbReference type="InterPro" id="IPR056594">
    <property type="entry name" value="AT5G49610-like_b-prop"/>
</dbReference>
<dbReference type="SUPFAM" id="SSF81383">
    <property type="entry name" value="F-box domain"/>
    <property type="match status" value="2"/>
</dbReference>
<protein>
    <recommendedName>
        <fullName evidence="1">F-box domain-containing protein</fullName>
    </recommendedName>
</protein>
<proteinExistence type="predicted"/>
<dbReference type="PANTHER" id="PTHR32133:SF397">
    <property type="entry name" value="F-BOX DOMAIN-CONTAINING PROTEIN"/>
    <property type="match status" value="1"/>
</dbReference>
<dbReference type="Pfam" id="PF00646">
    <property type="entry name" value="F-box"/>
    <property type="match status" value="2"/>
</dbReference>
<dbReference type="Pfam" id="PF23635">
    <property type="entry name" value="Beta-prop_AT5G49610-like"/>
    <property type="match status" value="1"/>
</dbReference>
<feature type="domain" description="F-box" evidence="1">
    <location>
        <begin position="742"/>
        <end position="784"/>
    </location>
</feature>
<organism evidence="2">
    <name type="scientific">Aegilops tauschii</name>
    <name type="common">Tausch's goatgrass</name>
    <name type="synonym">Aegilops squarrosa</name>
    <dbReference type="NCBI Taxonomy" id="37682"/>
    <lineage>
        <taxon>Eukaryota</taxon>
        <taxon>Viridiplantae</taxon>
        <taxon>Streptophyta</taxon>
        <taxon>Embryophyta</taxon>
        <taxon>Tracheophyta</taxon>
        <taxon>Spermatophyta</taxon>
        <taxon>Magnoliopsida</taxon>
        <taxon>Liliopsida</taxon>
        <taxon>Poales</taxon>
        <taxon>Poaceae</taxon>
        <taxon>BOP clade</taxon>
        <taxon>Pooideae</taxon>
        <taxon>Triticodae</taxon>
        <taxon>Triticeae</taxon>
        <taxon>Triticinae</taxon>
        <taxon>Aegilops</taxon>
    </lineage>
</organism>
<dbReference type="InterPro" id="IPR013103">
    <property type="entry name" value="RVT_2"/>
</dbReference>
<name>M8CRA0_AEGTA</name>
<dbReference type="ExpressionAtlas" id="M8CRA0">
    <property type="expression patterns" value="baseline"/>
</dbReference>
<dbReference type="AlphaFoldDB" id="M8CRA0"/>
<evidence type="ECO:0000259" key="1">
    <source>
        <dbReference type="SMART" id="SM00256"/>
    </source>
</evidence>
<evidence type="ECO:0000313" key="2">
    <source>
        <dbReference type="EnsemblPlants" id="EMT30087"/>
    </source>
</evidence>
<feature type="domain" description="F-box" evidence="1">
    <location>
        <begin position="57"/>
        <end position="99"/>
    </location>
</feature>
<dbReference type="PANTHER" id="PTHR32133">
    <property type="entry name" value="OS07G0120400 PROTEIN"/>
    <property type="match status" value="1"/>
</dbReference>
<dbReference type="SMART" id="SM00256">
    <property type="entry name" value="FBOX"/>
    <property type="match status" value="2"/>
</dbReference>
<dbReference type="Pfam" id="PF07727">
    <property type="entry name" value="RVT_2"/>
    <property type="match status" value="1"/>
</dbReference>
<dbReference type="InterPro" id="IPR036047">
    <property type="entry name" value="F-box-like_dom_sf"/>
</dbReference>
<dbReference type="InterPro" id="IPR001810">
    <property type="entry name" value="F-box_dom"/>
</dbReference>
<accession>M8CRA0</accession>
<dbReference type="Gene3D" id="1.20.1280.50">
    <property type="match status" value="1"/>
</dbReference>
<sequence length="877" mass="98146">MALLMDPAEVPQGRGSAERGGLMDPAEVPQLQWADPVSSSPRVYGRKQWRAVCKVLGNDNLLAEILVRLPPNPSSLPRASVVCKRWLGILSDPEFLKRFRKHHRKPPLLGFFEGYANRFAPVMDSPDRITASCFSMPKSSTPYSDHREYMGCRHGLAVLVNKQDRKTFVWDPLTGRQHSVDFPPGLDDAFTGNFCMWRAAVLCADAEDGHVHGDCFLSPFKLVLLCCGGYNTQAFCSVYDSVSGVWGGVFSTAVSRIISLLRPSILVGNALCWLISGGDILVFDLECQSLDVIEKPAFYYVTDGCFQILRMEGGGLGLAVLLDLTIQLWERKSNSDGVVGWVLLKKTIPLEGMFPRRMNSVRIVGYDEDTNVIVLTSMTGNFTLQLDSMQLKHIVKRNNICYDPFYPYTNFYTAARQGSRPGRGESGTNCDRTRSANILSWSNNLDLGLAVLGTRPSKSVIQEKQKITAAMATANRLGWAWMGQHYKLTDRLRAEFAIKDLGPLHYFLGIEVIRRADGFFLHQRKYAHELLDRAGMLNCKPAATPVDTKAKLSATDGSPASDAPFYRSIVGALQYLTLTRPELQYAVQQVCLHMHAPRDAHWTAVKRILRYIRGTLDLGLSLQASSSLDPTAYSDADWAGCPDTRRSTSGYCVYLEPSLILPCIVEDVAILCTYIYVHIAPDQDIRFPKAKGKKIPHPLHYFLHAIIYAGWMAHLIPSWPRVYSRRLRRSVLLAGPVYKVLGDDNLLIEILVRLPPKPSSLPRASMVCKRWGSILSDPHFRKRFLKHHRKPPLLGFFQGYADRFAPVMDPPNRVPAAGFSLPRSSTPYNDHGEYMGCRHGLAVIINKHERNTVDIQSGQHCLAEGHEKNRCTRVSSV</sequence>
<reference evidence="2" key="1">
    <citation type="submission" date="2015-06" db="UniProtKB">
        <authorList>
            <consortium name="EnsemblPlants"/>
        </authorList>
    </citation>
    <scope>IDENTIFICATION</scope>
</reference>
<dbReference type="EnsemblPlants" id="EMT30087">
    <property type="protein sequence ID" value="EMT30087"/>
    <property type="gene ID" value="F775_00021"/>
</dbReference>